<feature type="compositionally biased region" description="Acidic residues" evidence="1">
    <location>
        <begin position="1"/>
        <end position="12"/>
    </location>
</feature>
<dbReference type="Proteomes" id="UP000814176">
    <property type="component" value="Unassembled WGS sequence"/>
</dbReference>
<evidence type="ECO:0000256" key="2">
    <source>
        <dbReference type="SAM" id="Phobius"/>
    </source>
</evidence>
<dbReference type="EMBL" id="JADCUA010000022">
    <property type="protein sequence ID" value="KAH9832174.1"/>
    <property type="molecule type" value="Genomic_DNA"/>
</dbReference>
<keyword evidence="2" id="KW-0472">Membrane</keyword>
<evidence type="ECO:0000256" key="1">
    <source>
        <dbReference type="SAM" id="MobiDB-lite"/>
    </source>
</evidence>
<evidence type="ECO:0008006" key="5">
    <source>
        <dbReference type="Google" id="ProtNLM"/>
    </source>
</evidence>
<keyword evidence="2" id="KW-1133">Transmembrane helix</keyword>
<dbReference type="GeneID" id="72005461"/>
<feature type="region of interest" description="Disordered" evidence="1">
    <location>
        <begin position="1"/>
        <end position="74"/>
    </location>
</feature>
<dbReference type="RefSeq" id="XP_047775193.1">
    <property type="nucleotide sequence ID" value="XM_047924729.1"/>
</dbReference>
<accession>A0ABQ8K5E7</accession>
<keyword evidence="2" id="KW-0812">Transmembrane</keyword>
<organism evidence="3 4">
    <name type="scientific">Rhodofomes roseus</name>
    <dbReference type="NCBI Taxonomy" id="34475"/>
    <lineage>
        <taxon>Eukaryota</taxon>
        <taxon>Fungi</taxon>
        <taxon>Dikarya</taxon>
        <taxon>Basidiomycota</taxon>
        <taxon>Agaricomycotina</taxon>
        <taxon>Agaricomycetes</taxon>
        <taxon>Polyporales</taxon>
        <taxon>Rhodofomes</taxon>
    </lineage>
</organism>
<gene>
    <name evidence="3" type="ORF">C8Q71DRAFT_777702</name>
</gene>
<keyword evidence="4" id="KW-1185">Reference proteome</keyword>
<evidence type="ECO:0000313" key="3">
    <source>
        <dbReference type="EMBL" id="KAH9832174.1"/>
    </source>
</evidence>
<sequence length="537" mass="57716">MIILDDSEDPFSDPDKLIADSRSVHRPATPTPSLPSYEISQSQAQGVQCPPEELEAQTHRQEPDQQQPEKAARKWWPKNAHRRFRRALLYALVVYFVITVAVGVPIIVVKLRHRASEHSPFPPKGGSSSSLSLISDSATTLPKSLAVGCNAWTEHTPSSSTLQYNVHLNSLVFLQSNVSYQSDPSTLQDISGTLSVGINADPYARDGIVSVAMYYSSQSLKDQTSVCLMNVSNSSGLYLYVPSNLSASDSLSFNVTFLFPQAQPLYISEFVTMLPHFAQYFESLSDWVSFDKVTLGGPQSLVSVASIDATSLEVKTALAGIQGNFNVTESLVLETVSAPIDVNISLHNSGHAEPTFLDVSTGNAPLNASVCLFLPQDADSSRMPNFITRFETFNAPLTVFVDHAPGSAAGVLRLRAESSVGQALVAVDSAYTGVFDVSTTFATADVFSSNVNSVAQLAQVDVSYLDGDVVSTSTGTTNADVEMGRTLIFDTMQSSRLTGWVGVPPRPSVPPTPKYFGRQGGIEVISTLSPAALLFGT</sequence>
<proteinExistence type="predicted"/>
<reference evidence="3 4" key="1">
    <citation type="journal article" date="2021" name="Environ. Microbiol.">
        <title>Gene family expansions and transcriptome signatures uncover fungal adaptations to wood decay.</title>
        <authorList>
            <person name="Hage H."/>
            <person name="Miyauchi S."/>
            <person name="Viragh M."/>
            <person name="Drula E."/>
            <person name="Min B."/>
            <person name="Chaduli D."/>
            <person name="Navarro D."/>
            <person name="Favel A."/>
            <person name="Norest M."/>
            <person name="Lesage-Meessen L."/>
            <person name="Balint B."/>
            <person name="Merenyi Z."/>
            <person name="de Eugenio L."/>
            <person name="Morin E."/>
            <person name="Martinez A.T."/>
            <person name="Baldrian P."/>
            <person name="Stursova M."/>
            <person name="Martinez M.J."/>
            <person name="Novotny C."/>
            <person name="Magnuson J.K."/>
            <person name="Spatafora J.W."/>
            <person name="Maurice S."/>
            <person name="Pangilinan J."/>
            <person name="Andreopoulos W."/>
            <person name="LaButti K."/>
            <person name="Hundley H."/>
            <person name="Na H."/>
            <person name="Kuo A."/>
            <person name="Barry K."/>
            <person name="Lipzen A."/>
            <person name="Henrissat B."/>
            <person name="Riley R."/>
            <person name="Ahrendt S."/>
            <person name="Nagy L.G."/>
            <person name="Grigoriev I.V."/>
            <person name="Martin F."/>
            <person name="Rosso M.N."/>
        </authorList>
    </citation>
    <scope>NUCLEOTIDE SEQUENCE [LARGE SCALE GENOMIC DNA]</scope>
    <source>
        <strain evidence="3 4">CIRM-BRFM 1785</strain>
    </source>
</reference>
<feature type="compositionally biased region" description="Basic and acidic residues" evidence="1">
    <location>
        <begin position="13"/>
        <end position="23"/>
    </location>
</feature>
<name>A0ABQ8K5E7_9APHY</name>
<feature type="transmembrane region" description="Helical" evidence="2">
    <location>
        <begin position="87"/>
        <end position="108"/>
    </location>
</feature>
<protein>
    <recommendedName>
        <fullName evidence="5">Transmembrane protein</fullName>
    </recommendedName>
</protein>
<comment type="caution">
    <text evidence="3">The sequence shown here is derived from an EMBL/GenBank/DDBJ whole genome shotgun (WGS) entry which is preliminary data.</text>
</comment>
<evidence type="ECO:0000313" key="4">
    <source>
        <dbReference type="Proteomes" id="UP000814176"/>
    </source>
</evidence>